<reference evidence="1 2" key="1">
    <citation type="submission" date="2019-05" db="EMBL/GenBank/DDBJ databases">
        <title>Mumia sp. nov., isolated from the intestinal contents of plateau pika (Ochotona curzoniae) in the Qinghai-Tibet plateau of China.</title>
        <authorList>
            <person name="Tian Z."/>
        </authorList>
    </citation>
    <scope>NUCLEOTIDE SEQUENCE [LARGE SCALE GENOMIC DNA]</scope>
    <source>
        <strain evidence="2">527</strain>
    </source>
</reference>
<dbReference type="Proteomes" id="UP000306740">
    <property type="component" value="Unassembled WGS sequence"/>
</dbReference>
<accession>A0A5C4LTL7</accession>
<dbReference type="EMBL" id="VDFR01000280">
    <property type="protein sequence ID" value="TNC22437.1"/>
    <property type="molecule type" value="Genomic_DNA"/>
</dbReference>
<evidence type="ECO:0000313" key="2">
    <source>
        <dbReference type="Proteomes" id="UP000306740"/>
    </source>
</evidence>
<name>A0A5C4LTL7_9ACTN</name>
<gene>
    <name evidence="1" type="ORF">FHE65_35745</name>
</gene>
<protein>
    <submittedName>
        <fullName evidence="1">Uncharacterized protein</fullName>
    </submittedName>
</protein>
<sequence>MKKWLERLLQLREARPQDCCRYCGLAADGTQRGALQRLQWQSSEEPLTWPLVHVRQVPGLLESKALQRRRQSLRWPVLHREVQQLLRRQALREWPDPEGRPRQLP</sequence>
<proteinExistence type="predicted"/>
<comment type="caution">
    <text evidence="1">The sequence shown here is derived from an EMBL/GenBank/DDBJ whole genome shotgun (WGS) entry which is preliminary data.</text>
</comment>
<organism evidence="1 2">
    <name type="scientific">Mumia zhuanghuii</name>
    <dbReference type="NCBI Taxonomy" id="2585211"/>
    <lineage>
        <taxon>Bacteria</taxon>
        <taxon>Bacillati</taxon>
        <taxon>Actinomycetota</taxon>
        <taxon>Actinomycetes</taxon>
        <taxon>Propionibacteriales</taxon>
        <taxon>Nocardioidaceae</taxon>
        <taxon>Mumia</taxon>
    </lineage>
</organism>
<dbReference type="AlphaFoldDB" id="A0A5C4LTL7"/>
<evidence type="ECO:0000313" key="1">
    <source>
        <dbReference type="EMBL" id="TNC22437.1"/>
    </source>
</evidence>
<dbReference type="RefSeq" id="WP_139107480.1">
    <property type="nucleotide sequence ID" value="NZ_VDFR01000280.1"/>
</dbReference>